<sequence>MEEQKSKNKLLKVFAIIGVIAAVAGAVIALCKYFKPDYLEDYEDDFEDDYEDEDEEE</sequence>
<proteinExistence type="predicted"/>
<dbReference type="Proteomes" id="UP000006238">
    <property type="component" value="Unassembled WGS sequence"/>
</dbReference>
<dbReference type="RefSeq" id="WP_005601006.1">
    <property type="nucleotide sequence ID" value="NZ_GG663519.1"/>
</dbReference>
<keyword evidence="1" id="KW-0812">Transmembrane</keyword>
<reference evidence="2 3" key="1">
    <citation type="submission" date="2010-02" db="EMBL/GenBank/DDBJ databases">
        <authorList>
            <person name="Weinstock G."/>
            <person name="Sodergren E."/>
            <person name="Clifton S."/>
            <person name="Fulton L."/>
            <person name="Fulton B."/>
            <person name="Courtney L."/>
            <person name="Fronick C."/>
            <person name="Harrison M."/>
            <person name="Strong C."/>
            <person name="Farmer C."/>
            <person name="Delahaunty K."/>
            <person name="Markovic C."/>
            <person name="Hall O."/>
            <person name="Minx P."/>
            <person name="Tomlinson C."/>
            <person name="Mitreva M."/>
            <person name="Nelson J."/>
            <person name="Hou S."/>
            <person name="Wollam A."/>
            <person name="Pepin K.H."/>
            <person name="Johnson M."/>
            <person name="Bhonagiri V."/>
            <person name="Zhang X."/>
            <person name="Suruliraj S."/>
            <person name="Warren W."/>
            <person name="Chinwalla A."/>
            <person name="Mardis E.R."/>
            <person name="Wilson R.K."/>
        </authorList>
    </citation>
    <scope>NUCLEOTIDE SEQUENCE [LARGE SCALE GENOMIC DNA]</scope>
    <source>
        <strain evidence="2 3">DSM 2876</strain>
    </source>
</reference>
<keyword evidence="1" id="KW-0472">Membrane</keyword>
<comment type="caution">
    <text evidence="2">The sequence shown here is derived from an EMBL/GenBank/DDBJ whole genome shotgun (WGS) entry which is preliminary data.</text>
</comment>
<dbReference type="HOGENOM" id="CLU_166065_1_0_9"/>
<evidence type="ECO:0000256" key="1">
    <source>
        <dbReference type="SAM" id="Phobius"/>
    </source>
</evidence>
<dbReference type="GeneID" id="98918658"/>
<keyword evidence="3" id="KW-1185">Reference proteome</keyword>
<dbReference type="AlphaFoldDB" id="D4RWG3"/>
<protein>
    <recommendedName>
        <fullName evidence="4">DUF4366 domain-containing protein</fullName>
    </recommendedName>
</protein>
<evidence type="ECO:0000313" key="2">
    <source>
        <dbReference type="EMBL" id="EFF69780.1"/>
    </source>
</evidence>
<evidence type="ECO:0008006" key="4">
    <source>
        <dbReference type="Google" id="ProtNLM"/>
    </source>
</evidence>
<feature type="transmembrane region" description="Helical" evidence="1">
    <location>
        <begin position="12"/>
        <end position="35"/>
    </location>
</feature>
<accession>D4RWG3</accession>
<evidence type="ECO:0000313" key="3">
    <source>
        <dbReference type="Proteomes" id="UP000006238"/>
    </source>
</evidence>
<keyword evidence="1" id="KW-1133">Transmembrane helix</keyword>
<name>D4RWG3_9FIRM</name>
<gene>
    <name evidence="2" type="ORF">BUTYVIB_00294</name>
</gene>
<dbReference type="EMBL" id="ABWN01000017">
    <property type="protein sequence ID" value="EFF69780.1"/>
    <property type="molecule type" value="Genomic_DNA"/>
</dbReference>
<organism evidence="2 3">
    <name type="scientific">Eshraghiella crossota DSM 2876</name>
    <dbReference type="NCBI Taxonomy" id="511680"/>
    <lineage>
        <taxon>Bacteria</taxon>
        <taxon>Bacillati</taxon>
        <taxon>Bacillota</taxon>
        <taxon>Clostridia</taxon>
        <taxon>Lachnospirales</taxon>
        <taxon>Lachnospiraceae</taxon>
        <taxon>Eshraghiella</taxon>
    </lineage>
</organism>